<keyword evidence="3 5" id="KW-0378">Hydrolase</keyword>
<sequence>MPASSRLKNFYFQQLFSAEGCGRLQKKLVTIEQGVLRGSTMISQKGKPFCAFRAIPFALPPVGRLRFQPPHSPKPWSGILHATDEPPVCIQVKLTKMFPFGQEDCLYLNVYTTRLKPLHGKLLDVMVWLYPGVFYFGSNLEFEPHYLMDRDILLVMPNHRVGAFGFLSTGDDEAPGNYGLKDQVAALRWVQENIAAFGGNASSVTIFGVSSGAASVHFHMMSPLSKGLFHRAMSLEGTAINPWARSHNPLKQAQKQARVLGCPTDNTTCLVQCLKEVDAVELAEAIKPMFVKVFENKVLRKIFGAKRDEVAGEWRKLHNTELHALYSSPDIIRNIKSKRLKWAGHVARMGESRNAYRVLVGRPEGKRPLGRPRCRWEDNIKMDLIEVGYDSRDWINLAQDRDRWRAYVRAAMNLRVPYKPFVYMDLPASGYAPVVERKTERNPEPFLTKNPLILLQEGSFERVPWMMGGSNNGLCMSVSGKYFNFHYLIYVTLKDYAK</sequence>
<dbReference type="PANTHER" id="PTHR43142:SF1">
    <property type="entry name" value="CARBOXYLIC ESTER HYDROLASE"/>
    <property type="match status" value="1"/>
</dbReference>
<evidence type="ECO:0000313" key="7">
    <source>
        <dbReference type="EMBL" id="KAJ4448842.1"/>
    </source>
</evidence>
<dbReference type="PROSITE" id="PS00122">
    <property type="entry name" value="CARBOXYLESTERASE_B_1"/>
    <property type="match status" value="1"/>
</dbReference>
<dbReference type="InterPro" id="IPR029058">
    <property type="entry name" value="AB_hydrolase_fold"/>
</dbReference>
<evidence type="ECO:0000256" key="4">
    <source>
        <dbReference type="ARBA" id="ARBA00023180"/>
    </source>
</evidence>
<dbReference type="Proteomes" id="UP001148838">
    <property type="component" value="Unassembled WGS sequence"/>
</dbReference>
<comment type="caution">
    <text evidence="7">The sequence shown here is derived from an EMBL/GenBank/DDBJ whole genome shotgun (WGS) entry which is preliminary data.</text>
</comment>
<feature type="domain" description="Carboxylesterase type B" evidence="6">
    <location>
        <begin position="26"/>
        <end position="292"/>
    </location>
</feature>
<keyword evidence="2" id="KW-0719">Serine esterase</keyword>
<evidence type="ECO:0000256" key="1">
    <source>
        <dbReference type="ARBA" id="ARBA00005964"/>
    </source>
</evidence>
<dbReference type="InterPro" id="IPR002018">
    <property type="entry name" value="CarbesteraseB"/>
</dbReference>
<evidence type="ECO:0000259" key="6">
    <source>
        <dbReference type="Pfam" id="PF00135"/>
    </source>
</evidence>
<keyword evidence="8" id="KW-1185">Reference proteome</keyword>
<proteinExistence type="inferred from homology"/>
<gene>
    <name evidence="7" type="ORF">ANN_00233</name>
</gene>
<dbReference type="EC" id="3.1.1.-" evidence="5"/>
<comment type="similarity">
    <text evidence="1 5">Belongs to the type-B carboxylesterase/lipase family.</text>
</comment>
<evidence type="ECO:0000313" key="8">
    <source>
        <dbReference type="Proteomes" id="UP001148838"/>
    </source>
</evidence>
<dbReference type="Gene3D" id="3.40.50.1820">
    <property type="entry name" value="alpha/beta hydrolase"/>
    <property type="match status" value="1"/>
</dbReference>
<evidence type="ECO:0000256" key="5">
    <source>
        <dbReference type="RuleBase" id="RU361235"/>
    </source>
</evidence>
<evidence type="ECO:0000256" key="3">
    <source>
        <dbReference type="ARBA" id="ARBA00022801"/>
    </source>
</evidence>
<protein>
    <recommendedName>
        <fullName evidence="5">Carboxylic ester hydrolase</fullName>
        <ecNumber evidence="5">3.1.1.-</ecNumber>
    </recommendedName>
</protein>
<dbReference type="PANTHER" id="PTHR43142">
    <property type="entry name" value="CARBOXYLIC ESTER HYDROLASE"/>
    <property type="match status" value="1"/>
</dbReference>
<keyword evidence="4" id="KW-0325">Glycoprotein</keyword>
<accession>A0ABQ8TQD2</accession>
<dbReference type="InterPro" id="IPR019826">
    <property type="entry name" value="Carboxylesterase_B_AS"/>
</dbReference>
<evidence type="ECO:0000256" key="2">
    <source>
        <dbReference type="ARBA" id="ARBA00022487"/>
    </source>
</evidence>
<dbReference type="Pfam" id="PF00135">
    <property type="entry name" value="COesterase"/>
    <property type="match status" value="1"/>
</dbReference>
<organism evidence="7 8">
    <name type="scientific">Periplaneta americana</name>
    <name type="common">American cockroach</name>
    <name type="synonym">Blatta americana</name>
    <dbReference type="NCBI Taxonomy" id="6978"/>
    <lineage>
        <taxon>Eukaryota</taxon>
        <taxon>Metazoa</taxon>
        <taxon>Ecdysozoa</taxon>
        <taxon>Arthropoda</taxon>
        <taxon>Hexapoda</taxon>
        <taxon>Insecta</taxon>
        <taxon>Pterygota</taxon>
        <taxon>Neoptera</taxon>
        <taxon>Polyneoptera</taxon>
        <taxon>Dictyoptera</taxon>
        <taxon>Blattodea</taxon>
        <taxon>Blattoidea</taxon>
        <taxon>Blattidae</taxon>
        <taxon>Blattinae</taxon>
        <taxon>Periplaneta</taxon>
    </lineage>
</organism>
<dbReference type="EMBL" id="JAJSOF020000003">
    <property type="protein sequence ID" value="KAJ4448842.1"/>
    <property type="molecule type" value="Genomic_DNA"/>
</dbReference>
<reference evidence="7 8" key="1">
    <citation type="journal article" date="2022" name="Allergy">
        <title>Genome assembly and annotation of Periplaneta americana reveal a comprehensive cockroach allergen profile.</title>
        <authorList>
            <person name="Wang L."/>
            <person name="Xiong Q."/>
            <person name="Saelim N."/>
            <person name="Wang L."/>
            <person name="Nong W."/>
            <person name="Wan A.T."/>
            <person name="Shi M."/>
            <person name="Liu X."/>
            <person name="Cao Q."/>
            <person name="Hui J.H.L."/>
            <person name="Sookrung N."/>
            <person name="Leung T.F."/>
            <person name="Tungtrongchitr A."/>
            <person name="Tsui S.K.W."/>
        </authorList>
    </citation>
    <scope>NUCLEOTIDE SEQUENCE [LARGE SCALE GENOMIC DNA]</scope>
    <source>
        <strain evidence="7">PWHHKU_190912</strain>
    </source>
</reference>
<dbReference type="SUPFAM" id="SSF53474">
    <property type="entry name" value="alpha/beta-Hydrolases"/>
    <property type="match status" value="1"/>
</dbReference>
<name>A0ABQ8TQD2_PERAM</name>